<feature type="transmembrane region" description="Helical" evidence="1">
    <location>
        <begin position="15"/>
        <end position="32"/>
    </location>
</feature>
<comment type="caution">
    <text evidence="2">The sequence shown here is derived from an EMBL/GenBank/DDBJ whole genome shotgun (WGS) entry which is preliminary data.</text>
</comment>
<organism evidence="2 3">
    <name type="scientific">Brachionus plicatilis</name>
    <name type="common">Marine rotifer</name>
    <name type="synonym">Brachionus muelleri</name>
    <dbReference type="NCBI Taxonomy" id="10195"/>
    <lineage>
        <taxon>Eukaryota</taxon>
        <taxon>Metazoa</taxon>
        <taxon>Spiralia</taxon>
        <taxon>Gnathifera</taxon>
        <taxon>Rotifera</taxon>
        <taxon>Eurotatoria</taxon>
        <taxon>Monogononta</taxon>
        <taxon>Pseudotrocha</taxon>
        <taxon>Ploima</taxon>
        <taxon>Brachionidae</taxon>
        <taxon>Brachionus</taxon>
    </lineage>
</organism>
<accession>A0A3M7Q6L8</accession>
<proteinExistence type="predicted"/>
<keyword evidence="1" id="KW-0472">Membrane</keyword>
<gene>
    <name evidence="2" type="ORF">BpHYR1_029923</name>
</gene>
<dbReference type="AlphaFoldDB" id="A0A3M7Q6L8"/>
<keyword evidence="1" id="KW-1133">Transmembrane helix</keyword>
<dbReference type="Proteomes" id="UP000276133">
    <property type="component" value="Unassembled WGS sequence"/>
</dbReference>
<name>A0A3M7Q6L8_BRAPC</name>
<keyword evidence="1" id="KW-0812">Transmembrane</keyword>
<sequence length="85" mass="10379">MARIWLNCQAYDFRYLYNLLTILALTLSNHRLTTIFKNKKPLDVEDDKQVDQIHFLRLWRHFSMIFYNKSFLGSSFQPNFLNFEK</sequence>
<evidence type="ECO:0000256" key="1">
    <source>
        <dbReference type="SAM" id="Phobius"/>
    </source>
</evidence>
<keyword evidence="3" id="KW-1185">Reference proteome</keyword>
<dbReference type="EMBL" id="REGN01007234">
    <property type="protein sequence ID" value="RNA06899.1"/>
    <property type="molecule type" value="Genomic_DNA"/>
</dbReference>
<protein>
    <submittedName>
        <fullName evidence="2">Uncharacterized protein</fullName>
    </submittedName>
</protein>
<evidence type="ECO:0000313" key="2">
    <source>
        <dbReference type="EMBL" id="RNA06899.1"/>
    </source>
</evidence>
<reference evidence="2 3" key="1">
    <citation type="journal article" date="2018" name="Sci. Rep.">
        <title>Genomic signatures of local adaptation to the degree of environmental predictability in rotifers.</title>
        <authorList>
            <person name="Franch-Gras L."/>
            <person name="Hahn C."/>
            <person name="Garcia-Roger E.M."/>
            <person name="Carmona M.J."/>
            <person name="Serra M."/>
            <person name="Gomez A."/>
        </authorList>
    </citation>
    <scope>NUCLEOTIDE SEQUENCE [LARGE SCALE GENOMIC DNA]</scope>
    <source>
        <strain evidence="2">HYR1</strain>
    </source>
</reference>
<evidence type="ECO:0000313" key="3">
    <source>
        <dbReference type="Proteomes" id="UP000276133"/>
    </source>
</evidence>